<reference evidence="8 11" key="1">
    <citation type="submission" date="2013-03" db="EMBL/GenBank/DDBJ databases">
        <title>The Genome Sequence of Enterococcus avium ATCC_14025 (Illumina only assembly).</title>
        <authorList>
            <consortium name="The Broad Institute Genomics Platform"/>
            <consortium name="The Broad Institute Genome Sequencing Center for Infectious Disease"/>
            <person name="Earl A."/>
            <person name="Russ C."/>
            <person name="Gilmore M."/>
            <person name="Surin D."/>
            <person name="Walker B."/>
            <person name="Young S."/>
            <person name="Zeng Q."/>
            <person name="Gargeya S."/>
            <person name="Fitzgerald M."/>
            <person name="Haas B."/>
            <person name="Abouelleil A."/>
            <person name="Allen A.W."/>
            <person name="Alvarado L."/>
            <person name="Arachchi H.M."/>
            <person name="Berlin A.M."/>
            <person name="Chapman S.B."/>
            <person name="Gainer-Dewar J."/>
            <person name="Goldberg J."/>
            <person name="Griggs A."/>
            <person name="Gujja S."/>
            <person name="Hansen M."/>
            <person name="Howarth C."/>
            <person name="Imamovic A."/>
            <person name="Ireland A."/>
            <person name="Larimer J."/>
            <person name="McCowan C."/>
            <person name="Murphy C."/>
            <person name="Pearson M."/>
            <person name="Poon T.W."/>
            <person name="Priest M."/>
            <person name="Roberts A."/>
            <person name="Saif S."/>
            <person name="Shea T."/>
            <person name="Sisk P."/>
            <person name="Sykes S."/>
            <person name="Wortman J."/>
            <person name="Nusbaum C."/>
            <person name="Birren B."/>
        </authorList>
    </citation>
    <scope>NUCLEOTIDE SEQUENCE [LARGE SCALE GENOMIC DNA]</scope>
    <source>
        <strain evidence="8 11">ATCC 14025</strain>
    </source>
</reference>
<dbReference type="NCBIfam" id="NF033903">
    <property type="entry name" value="VaFE_rpt"/>
    <property type="match status" value="2"/>
</dbReference>
<feature type="compositionally biased region" description="Acidic residues" evidence="5">
    <location>
        <begin position="841"/>
        <end position="857"/>
    </location>
</feature>
<organism evidence="10 12">
    <name type="scientific">Enterococcus avium ATCC 14025</name>
    <dbReference type="NCBI Taxonomy" id="1140002"/>
    <lineage>
        <taxon>Bacteria</taxon>
        <taxon>Bacillati</taxon>
        <taxon>Bacillota</taxon>
        <taxon>Bacilli</taxon>
        <taxon>Lactobacillales</taxon>
        <taxon>Enterococcaceae</taxon>
        <taxon>Enterococcus</taxon>
    </lineage>
</organism>
<reference evidence="10 12" key="2">
    <citation type="submission" date="2013-03" db="EMBL/GenBank/DDBJ databases">
        <title>The Genome Sequence of Enterococcus avium ATCC_14025 (PacBio/Illumina hybrid assembly).</title>
        <authorList>
            <consortium name="The Broad Institute Genomics Platform"/>
            <consortium name="The Broad Institute Genome Sequencing Center for Infectious Disease"/>
            <person name="Earl A."/>
            <person name="Russ C."/>
            <person name="Gilmore M."/>
            <person name="Surin D."/>
            <person name="Walker B."/>
            <person name="Young S."/>
            <person name="Zeng Q."/>
            <person name="Gargeya S."/>
            <person name="Fitzgerald M."/>
            <person name="Haas B."/>
            <person name="Abouelleil A."/>
            <person name="Allen A.W."/>
            <person name="Alvarado L."/>
            <person name="Arachchi H.M."/>
            <person name="Berlin A.M."/>
            <person name="Chapman S.B."/>
            <person name="Gainer-Dewar J."/>
            <person name="Goldberg J."/>
            <person name="Griggs A."/>
            <person name="Gujja S."/>
            <person name="Hansen M."/>
            <person name="Howarth C."/>
            <person name="Imamovic A."/>
            <person name="Ireland A."/>
            <person name="Larimer J."/>
            <person name="McCowan C."/>
            <person name="Murphy C."/>
            <person name="Pearson M."/>
            <person name="Poon T.W."/>
            <person name="Priest M."/>
            <person name="Roberts A."/>
            <person name="Saif S."/>
            <person name="Shea T."/>
            <person name="Sisk P."/>
            <person name="Sykes S."/>
            <person name="Wortman J."/>
            <person name="Nusbaum C."/>
            <person name="Birren B."/>
        </authorList>
    </citation>
    <scope>NUCLEOTIDE SEQUENCE [LARGE SCALE GENOMIC DNA]</scope>
    <source>
        <strain evidence="10 12">ATCC 14025</strain>
    </source>
</reference>
<feature type="region of interest" description="Disordered" evidence="5">
    <location>
        <begin position="800"/>
        <end position="858"/>
    </location>
</feature>
<evidence type="ECO:0000256" key="2">
    <source>
        <dbReference type="ARBA" id="ARBA00022525"/>
    </source>
</evidence>
<keyword evidence="6" id="KW-0812">Transmembrane</keyword>
<evidence type="ECO:0000313" key="11">
    <source>
        <dbReference type="Proteomes" id="UP000014104"/>
    </source>
</evidence>
<keyword evidence="2" id="KW-0964">Secreted</keyword>
<dbReference type="RefSeq" id="WP_016179212.1">
    <property type="nucleotide sequence ID" value="NZ_KE136359.1"/>
</dbReference>
<feature type="compositionally biased region" description="Basic and acidic residues" evidence="5">
    <location>
        <begin position="800"/>
        <end position="828"/>
    </location>
</feature>
<evidence type="ECO:0000259" key="7">
    <source>
        <dbReference type="PROSITE" id="PS50847"/>
    </source>
</evidence>
<feature type="transmembrane region" description="Helical" evidence="6">
    <location>
        <begin position="1069"/>
        <end position="1087"/>
    </location>
</feature>
<dbReference type="EMBL" id="ASWL01000004">
    <property type="protein sequence ID" value="EOU20494.1"/>
    <property type="molecule type" value="Genomic_DNA"/>
</dbReference>
<evidence type="ECO:0000256" key="1">
    <source>
        <dbReference type="ARBA" id="ARBA00022512"/>
    </source>
</evidence>
<dbReference type="AlphaFoldDB" id="A0AAV3IZ92"/>
<dbReference type="Proteomes" id="UP000014107">
    <property type="component" value="Unassembled WGS sequence"/>
</dbReference>
<dbReference type="PROSITE" id="PS50847">
    <property type="entry name" value="GRAM_POS_ANCHORING"/>
    <property type="match status" value="1"/>
</dbReference>
<keyword evidence="3" id="KW-0732">Signal</keyword>
<feature type="region of interest" description="Disordered" evidence="5">
    <location>
        <begin position="36"/>
        <end position="94"/>
    </location>
</feature>
<evidence type="ECO:0000256" key="5">
    <source>
        <dbReference type="SAM" id="MobiDB-lite"/>
    </source>
</evidence>
<dbReference type="Gene3D" id="2.60.40.10">
    <property type="entry name" value="Immunoglobulins"/>
    <property type="match status" value="2"/>
</dbReference>
<feature type="compositionally biased region" description="Basic and acidic residues" evidence="5">
    <location>
        <begin position="79"/>
        <end position="94"/>
    </location>
</feature>
<comment type="caution">
    <text evidence="10">The sequence shown here is derived from an EMBL/GenBank/DDBJ whole genome shotgun (WGS) entry which is preliminary data.</text>
</comment>
<sequence>MKTKISRIIVSLVMIVTLLTQITPIQAITAYAESTSATQVQKNEAKPKSTEASKADPVESISESSQETSESTSSTESSESTKEQENVESGDKEEIQREVALDGSVYGSGAGVPGDPVLFRSVRALSADLPTFFGISTKAINAELTAHQNDSFYLGTPYRGLYLNPDEAYCLSPNGAPTSYGPGMNCTGFVATVIRRAGGDISRITNNSTGFGGAANAYNWRDVLRATTYADTYNTVSEMLASGTMRKGDIIYFEPDVSVSNYDCHIGFFWGNTPSDNKFWHSYYPDGNIISDIKTKSPAEKIYVFHNAKEEGYISLKKVNDKGDNMAGVSFKLTADGKSTTVKTDANGNLKSPNYPIGTVVEYEETATIAGHYIDSASSKGKITIKEGSNEIKVTNPRFANVTLNKKNDVGLNLEGVQFKLTYNGKDHSVKTDKNGQIQVTNELKNNTKIEWEETATIAGHYIDTANAKGSMVVKSGSNTIDVSNPRYANLTLIKQDDKGANLEGVEFNLHYNGKDHKVKTDKDGIIKITNDLKNNTKVDWEELKTIKGHYIDPEKAKGSIVVKSGENTIKVNNPTLNFGLTSQASNQDGAQFVNPMIGQKLRDEVMIQANQAPANAKLRLTSDFVEFGTGEQLGEESLKQVNEFEAKQAQFVKNVYLDFDATGMHGKKGVWINVLEFYNPSTGEWEEVARHDDLTNEAEAIQFVTPEIHTEFFFYDQNENETKLSDPLAKVKGFDRVFYKNLISGQTYKFDLTMMDRESEKEFKDPNGNSVTGSITVVAGKDGTVTSTINAREYYENLAKEEAEKEESKENDSDKEKETRKDSDGSKETIQPKAATQEVVDTEEPADDMEEQEEATEFSTLSDVELLEGHVDVPFEANLSAAKGKVLVAYEQLSTNDTPIADEKELDNEKQTGKVRNPKIGTQALVNGKVEVTTDGKVTLTDKIAFEDLTPNVEYDQKVTWMDTRTKLPVMIDGKELTSTIKFTPKEETGTVTVTIEDVVVQQLFGKDSKIQLVAFEETTYNDEPVASEKDFNNKGQTITINNPVEPAKPTSPAGTLPQTSGSLGSPVTWILLGLVFAASALFIVVNKKRQNKK</sequence>
<keyword evidence="1" id="KW-0134">Cell wall</keyword>
<evidence type="ECO:0000313" key="9">
    <source>
        <dbReference type="EMBL" id="EOT45069.1"/>
    </source>
</evidence>
<proteinExistence type="predicted"/>
<evidence type="ECO:0000313" key="10">
    <source>
        <dbReference type="EMBL" id="EOU20494.1"/>
    </source>
</evidence>
<dbReference type="InterPro" id="IPR041100">
    <property type="entry name" value="TQ"/>
</dbReference>
<feature type="compositionally biased region" description="Low complexity" evidence="5">
    <location>
        <begin position="59"/>
        <end position="78"/>
    </location>
</feature>
<dbReference type="Proteomes" id="UP000014104">
    <property type="component" value="Unassembled WGS sequence"/>
</dbReference>
<dbReference type="EMBL" id="AHYV01000051">
    <property type="protein sequence ID" value="EOT38185.1"/>
    <property type="molecule type" value="Genomic_DNA"/>
</dbReference>
<feature type="compositionally biased region" description="Basic and acidic residues" evidence="5">
    <location>
        <begin position="43"/>
        <end position="57"/>
    </location>
</feature>
<gene>
    <name evidence="10" type="ORF">I570_02941</name>
    <name evidence="9" type="ORF">OMU_02464</name>
    <name evidence="8" type="ORF">OMU_04550</name>
</gene>
<feature type="domain" description="Gram-positive cocci surface proteins LPxTG" evidence="7">
    <location>
        <begin position="1058"/>
        <end position="1095"/>
    </location>
</feature>
<keyword evidence="6" id="KW-0472">Membrane</keyword>
<keyword evidence="4" id="KW-0572">Peptidoglycan-anchor</keyword>
<dbReference type="Gene3D" id="3.90.1720.10">
    <property type="entry name" value="endopeptidase domain like (from Nostoc punctiforme)"/>
    <property type="match status" value="1"/>
</dbReference>
<evidence type="ECO:0000313" key="8">
    <source>
        <dbReference type="EMBL" id="EOT38185.1"/>
    </source>
</evidence>
<feature type="region of interest" description="Disordered" evidence="5">
    <location>
        <begin position="1041"/>
        <end position="1061"/>
    </location>
</feature>
<protein>
    <recommendedName>
        <fullName evidence="7">Gram-positive cocci surface proteins LPxTG domain-containing protein</fullName>
    </recommendedName>
</protein>
<accession>A0AAV3IZ92</accession>
<evidence type="ECO:0000256" key="3">
    <source>
        <dbReference type="ARBA" id="ARBA00022729"/>
    </source>
</evidence>
<dbReference type="InterPro" id="IPR013783">
    <property type="entry name" value="Ig-like_fold"/>
</dbReference>
<dbReference type="InterPro" id="IPR019931">
    <property type="entry name" value="LPXTG_anchor"/>
</dbReference>
<dbReference type="Pfam" id="PF18202">
    <property type="entry name" value="TQ"/>
    <property type="match status" value="2"/>
</dbReference>
<keyword evidence="11" id="KW-1185">Reference proteome</keyword>
<dbReference type="Gene3D" id="2.60.40.3930">
    <property type="match status" value="2"/>
</dbReference>
<keyword evidence="6" id="KW-1133">Transmembrane helix</keyword>
<dbReference type="EMBL" id="AHYV01000024">
    <property type="protein sequence ID" value="EOT45069.1"/>
    <property type="molecule type" value="Genomic_DNA"/>
</dbReference>
<evidence type="ECO:0000256" key="6">
    <source>
        <dbReference type="SAM" id="Phobius"/>
    </source>
</evidence>
<evidence type="ECO:0000256" key="4">
    <source>
        <dbReference type="ARBA" id="ARBA00023088"/>
    </source>
</evidence>
<name>A0AAV3IZ92_ENTAV</name>
<evidence type="ECO:0000313" key="12">
    <source>
        <dbReference type="Proteomes" id="UP000014107"/>
    </source>
</evidence>